<feature type="compositionally biased region" description="Polar residues" evidence="1">
    <location>
        <begin position="27"/>
        <end position="39"/>
    </location>
</feature>
<sequence>MAAHRDMDCGQQAHSMGEVAPVFSNGDVISTSSLDSDQSPEIVGWGPHDDVDRNPGYIGQSSEQLHGEEEGSDDSDCSMSKRIKDRPSDRSDDATPRFACPFYRSDPDAHKDCGNFNLSRIRDLKQHLQRRHYTPPCQCPICFKKFSSDQQRDDHIRSQLCQLQKPTAAEKKPKVVSEKAQALLRRKVDRTLSPEDQWYAVYHIIFGEDAPRPARPFLGDVVEETMGMLRDFFTAQGSEIIPRFLEARSRHAAVEDPLKLDSLLVELFNEVTDQFDRKIRCKGGADGPNPTSAQPEPPPCSAAKPPIPNITSATPRFSLKARSQIWGKTSSVSSSSSDASCSALDASRLRFHTPLAAPDSGVEDNRFQLQWQMLGQNQGLGIDMISDLSDPNAVQNHIFHLQIQLSQYREKAAQLHQQLLVQKTELPDAQPLPFGFPDQFSDSPQWPLTYEPPMQSAGYQTQTMDQMGNLNWHPWVTENFEGADDWENHEV</sequence>
<dbReference type="EMBL" id="JAUIRO010000007">
    <property type="protein sequence ID" value="KAK0705958.1"/>
    <property type="molecule type" value="Genomic_DNA"/>
</dbReference>
<evidence type="ECO:0000313" key="2">
    <source>
        <dbReference type="EMBL" id="KAK0705958.1"/>
    </source>
</evidence>
<evidence type="ECO:0000256" key="1">
    <source>
        <dbReference type="SAM" id="MobiDB-lite"/>
    </source>
</evidence>
<organism evidence="2 3">
    <name type="scientific">Lasiosphaeria miniovina</name>
    <dbReference type="NCBI Taxonomy" id="1954250"/>
    <lineage>
        <taxon>Eukaryota</taxon>
        <taxon>Fungi</taxon>
        <taxon>Dikarya</taxon>
        <taxon>Ascomycota</taxon>
        <taxon>Pezizomycotina</taxon>
        <taxon>Sordariomycetes</taxon>
        <taxon>Sordariomycetidae</taxon>
        <taxon>Sordariales</taxon>
        <taxon>Lasiosphaeriaceae</taxon>
        <taxon>Lasiosphaeria</taxon>
    </lineage>
</organism>
<feature type="region of interest" description="Disordered" evidence="1">
    <location>
        <begin position="280"/>
        <end position="313"/>
    </location>
</feature>
<dbReference type="Proteomes" id="UP001172101">
    <property type="component" value="Unassembled WGS sequence"/>
</dbReference>
<name>A0AA39ZYF6_9PEZI</name>
<reference evidence="2" key="1">
    <citation type="submission" date="2023-06" db="EMBL/GenBank/DDBJ databases">
        <title>Genome-scale phylogeny and comparative genomics of the fungal order Sordariales.</title>
        <authorList>
            <consortium name="Lawrence Berkeley National Laboratory"/>
            <person name="Hensen N."/>
            <person name="Bonometti L."/>
            <person name="Westerberg I."/>
            <person name="Brannstrom I.O."/>
            <person name="Guillou S."/>
            <person name="Cros-Aarteil S."/>
            <person name="Calhoun S."/>
            <person name="Haridas S."/>
            <person name="Kuo A."/>
            <person name="Mondo S."/>
            <person name="Pangilinan J."/>
            <person name="Riley R."/>
            <person name="LaButti K."/>
            <person name="Andreopoulos B."/>
            <person name="Lipzen A."/>
            <person name="Chen C."/>
            <person name="Yanf M."/>
            <person name="Daum C."/>
            <person name="Ng V."/>
            <person name="Clum A."/>
            <person name="Steindorff A."/>
            <person name="Ohm R."/>
            <person name="Martin F."/>
            <person name="Silar P."/>
            <person name="Natvig D."/>
            <person name="Lalanne C."/>
            <person name="Gautier V."/>
            <person name="Ament-velasquez S.L."/>
            <person name="Kruys A."/>
            <person name="Hutchinson M.I."/>
            <person name="Powell A.J."/>
            <person name="Barry K."/>
            <person name="Miller A.N."/>
            <person name="Grigoriev I.V."/>
            <person name="Debuchy R."/>
            <person name="Gladieux P."/>
            <person name="Thoren M.H."/>
            <person name="Johannesson H."/>
        </authorList>
    </citation>
    <scope>NUCLEOTIDE SEQUENCE</scope>
    <source>
        <strain evidence="2">SMH2392-1A</strain>
    </source>
</reference>
<keyword evidence="3" id="KW-1185">Reference proteome</keyword>
<protein>
    <recommendedName>
        <fullName evidence="4">C2H2-type domain-containing protein</fullName>
    </recommendedName>
</protein>
<feature type="region of interest" description="Disordered" evidence="1">
    <location>
        <begin position="1"/>
        <end position="97"/>
    </location>
</feature>
<dbReference type="AlphaFoldDB" id="A0AA39ZYF6"/>
<evidence type="ECO:0008006" key="4">
    <source>
        <dbReference type="Google" id="ProtNLM"/>
    </source>
</evidence>
<feature type="compositionally biased region" description="Basic and acidic residues" evidence="1">
    <location>
        <begin position="85"/>
        <end position="95"/>
    </location>
</feature>
<dbReference type="Gene3D" id="3.30.160.60">
    <property type="entry name" value="Classic Zinc Finger"/>
    <property type="match status" value="1"/>
</dbReference>
<dbReference type="GeneID" id="85330084"/>
<proteinExistence type="predicted"/>
<dbReference type="PANTHER" id="PTHR38166:SF1">
    <property type="entry name" value="C2H2-TYPE DOMAIN-CONTAINING PROTEIN"/>
    <property type="match status" value="1"/>
</dbReference>
<comment type="caution">
    <text evidence="2">The sequence shown here is derived from an EMBL/GenBank/DDBJ whole genome shotgun (WGS) entry which is preliminary data.</text>
</comment>
<dbReference type="RefSeq" id="XP_060291052.1">
    <property type="nucleotide sequence ID" value="XM_060446814.1"/>
</dbReference>
<feature type="compositionally biased region" description="Pro residues" evidence="1">
    <location>
        <begin position="295"/>
        <end position="308"/>
    </location>
</feature>
<dbReference type="PANTHER" id="PTHR38166">
    <property type="entry name" value="C2H2-TYPE DOMAIN-CONTAINING PROTEIN-RELATED"/>
    <property type="match status" value="1"/>
</dbReference>
<gene>
    <name evidence="2" type="ORF">B0T26DRAFT_788181</name>
</gene>
<accession>A0AA39ZYF6</accession>
<evidence type="ECO:0000313" key="3">
    <source>
        <dbReference type="Proteomes" id="UP001172101"/>
    </source>
</evidence>